<organism evidence="1 2">
    <name type="scientific">Aspergillus cavernicola</name>
    <dbReference type="NCBI Taxonomy" id="176166"/>
    <lineage>
        <taxon>Eukaryota</taxon>
        <taxon>Fungi</taxon>
        <taxon>Dikarya</taxon>
        <taxon>Ascomycota</taxon>
        <taxon>Pezizomycotina</taxon>
        <taxon>Eurotiomycetes</taxon>
        <taxon>Eurotiomycetidae</taxon>
        <taxon>Eurotiales</taxon>
        <taxon>Aspergillaceae</taxon>
        <taxon>Aspergillus</taxon>
        <taxon>Aspergillus subgen. Nidulantes</taxon>
    </lineage>
</organism>
<dbReference type="EMBL" id="JBFXLS010000018">
    <property type="protein sequence ID" value="KAL2829038.1"/>
    <property type="molecule type" value="Genomic_DNA"/>
</dbReference>
<keyword evidence="2" id="KW-1185">Reference proteome</keyword>
<dbReference type="Proteomes" id="UP001610335">
    <property type="component" value="Unassembled WGS sequence"/>
</dbReference>
<evidence type="ECO:0008006" key="3">
    <source>
        <dbReference type="Google" id="ProtNLM"/>
    </source>
</evidence>
<name>A0ABR4IMQ1_9EURO</name>
<evidence type="ECO:0000313" key="1">
    <source>
        <dbReference type="EMBL" id="KAL2829038.1"/>
    </source>
</evidence>
<reference evidence="1 2" key="1">
    <citation type="submission" date="2024-07" db="EMBL/GenBank/DDBJ databases">
        <title>Section-level genome sequencing and comparative genomics of Aspergillus sections Usti and Cavernicolus.</title>
        <authorList>
            <consortium name="Lawrence Berkeley National Laboratory"/>
            <person name="Nybo J.L."/>
            <person name="Vesth T.C."/>
            <person name="Theobald S."/>
            <person name="Frisvad J.C."/>
            <person name="Larsen T.O."/>
            <person name="Kjaerboelling I."/>
            <person name="Rothschild-Mancinelli K."/>
            <person name="Lyhne E.K."/>
            <person name="Kogle M.E."/>
            <person name="Barry K."/>
            <person name="Clum A."/>
            <person name="Na H."/>
            <person name="Ledsgaard L."/>
            <person name="Lin J."/>
            <person name="Lipzen A."/>
            <person name="Kuo A."/>
            <person name="Riley R."/>
            <person name="Mondo S."/>
            <person name="LaButti K."/>
            <person name="Haridas S."/>
            <person name="Pangalinan J."/>
            <person name="Salamov A.A."/>
            <person name="Simmons B.A."/>
            <person name="Magnuson J.K."/>
            <person name="Chen J."/>
            <person name="Drula E."/>
            <person name="Henrissat B."/>
            <person name="Wiebenga A."/>
            <person name="Lubbers R.J."/>
            <person name="Gomes A.C."/>
            <person name="Makela M.R."/>
            <person name="Stajich J."/>
            <person name="Grigoriev I.V."/>
            <person name="Mortensen U.H."/>
            <person name="De vries R.P."/>
            <person name="Baker S.E."/>
            <person name="Andersen M.R."/>
        </authorList>
    </citation>
    <scope>NUCLEOTIDE SEQUENCE [LARGE SCALE GENOMIC DNA]</scope>
    <source>
        <strain evidence="1 2">CBS 600.67</strain>
    </source>
</reference>
<evidence type="ECO:0000313" key="2">
    <source>
        <dbReference type="Proteomes" id="UP001610335"/>
    </source>
</evidence>
<sequence>MYQVGLNEAEILKILQLEGFDIQARTLKYIRHSLGLVHWTTNPVINQAKVERL</sequence>
<proteinExistence type="predicted"/>
<comment type="caution">
    <text evidence="1">The sequence shown here is derived from an EMBL/GenBank/DDBJ whole genome shotgun (WGS) entry which is preliminary data.</text>
</comment>
<protein>
    <recommendedName>
        <fullName evidence="3">Clr5 domain-containing protein</fullName>
    </recommendedName>
</protein>
<accession>A0ABR4IMQ1</accession>
<gene>
    <name evidence="1" type="ORF">BDW59DRAFT_142763</name>
</gene>